<gene>
    <name evidence="2" type="ORF">DCS_05918</name>
</gene>
<accession>A0A151GA61</accession>
<comment type="caution">
    <text evidence="2">The sequence shown here is derived from an EMBL/GenBank/DDBJ whole genome shotgun (WGS) entry which is preliminary data.</text>
</comment>
<dbReference type="GeneID" id="63718561"/>
<reference evidence="2 3" key="1">
    <citation type="journal article" date="2016" name="Sci. Rep.">
        <title>Insights into Adaptations to a Near-Obligate Nematode Endoparasitic Lifestyle from the Finished Genome of Drechmeria coniospora.</title>
        <authorList>
            <person name="Zhang L."/>
            <person name="Zhou Z."/>
            <person name="Guo Q."/>
            <person name="Fokkens L."/>
            <person name="Miskei M."/>
            <person name="Pocsi I."/>
            <person name="Zhang W."/>
            <person name="Chen M."/>
            <person name="Wang L."/>
            <person name="Sun Y."/>
            <person name="Donzelli B.G."/>
            <person name="Gibson D.M."/>
            <person name="Nelson D.R."/>
            <person name="Luo J.G."/>
            <person name="Rep M."/>
            <person name="Liu H."/>
            <person name="Yang S."/>
            <person name="Wang J."/>
            <person name="Krasnoff S.B."/>
            <person name="Xu Y."/>
            <person name="Molnar I."/>
            <person name="Lin M."/>
        </authorList>
    </citation>
    <scope>NUCLEOTIDE SEQUENCE [LARGE SCALE GENOMIC DNA]</scope>
    <source>
        <strain evidence="2 3">ARSEF 6962</strain>
    </source>
</reference>
<feature type="compositionally biased region" description="Basic residues" evidence="1">
    <location>
        <begin position="56"/>
        <end position="80"/>
    </location>
</feature>
<proteinExistence type="predicted"/>
<protein>
    <submittedName>
        <fullName evidence="2">Uncharacterized protein</fullName>
    </submittedName>
</protein>
<feature type="region of interest" description="Disordered" evidence="1">
    <location>
        <begin position="56"/>
        <end position="140"/>
    </location>
</feature>
<dbReference type="Proteomes" id="UP000076580">
    <property type="component" value="Chromosome 03"/>
</dbReference>
<feature type="compositionally biased region" description="Pro residues" evidence="1">
    <location>
        <begin position="131"/>
        <end position="140"/>
    </location>
</feature>
<dbReference type="AlphaFoldDB" id="A0A151GA61"/>
<organism evidence="2 3">
    <name type="scientific">Drechmeria coniospora</name>
    <name type="common">Nematophagous fungus</name>
    <name type="synonym">Meria coniospora</name>
    <dbReference type="NCBI Taxonomy" id="98403"/>
    <lineage>
        <taxon>Eukaryota</taxon>
        <taxon>Fungi</taxon>
        <taxon>Dikarya</taxon>
        <taxon>Ascomycota</taxon>
        <taxon>Pezizomycotina</taxon>
        <taxon>Sordariomycetes</taxon>
        <taxon>Hypocreomycetidae</taxon>
        <taxon>Hypocreales</taxon>
        <taxon>Ophiocordycipitaceae</taxon>
        <taxon>Drechmeria</taxon>
    </lineage>
</organism>
<name>A0A151GA61_DRECN</name>
<evidence type="ECO:0000313" key="2">
    <source>
        <dbReference type="EMBL" id="KYK53969.1"/>
    </source>
</evidence>
<dbReference type="RefSeq" id="XP_040653321.1">
    <property type="nucleotide sequence ID" value="XM_040803217.1"/>
</dbReference>
<feature type="compositionally biased region" description="Acidic residues" evidence="1">
    <location>
        <begin position="111"/>
        <end position="125"/>
    </location>
</feature>
<sequence length="140" mass="16112">MKPYYGTSRVRMLVPRWREYLNAMYMGKYSRARLCSVIHPRPLPWRGNGTCETRTRYRRNRYRGSHRGTEHSHRHRRGHGRLVGAELPLHHGPTKAAVPRRAPLDGHESNDGLDDDDDDDDDDDTTSTTQPRPPPAASLC</sequence>
<evidence type="ECO:0000313" key="3">
    <source>
        <dbReference type="Proteomes" id="UP000076580"/>
    </source>
</evidence>
<keyword evidence="3" id="KW-1185">Reference proteome</keyword>
<evidence type="ECO:0000256" key="1">
    <source>
        <dbReference type="SAM" id="MobiDB-lite"/>
    </source>
</evidence>
<dbReference type="InParanoid" id="A0A151GA61"/>
<dbReference type="EMBL" id="LAYC01000003">
    <property type="protein sequence ID" value="KYK53969.1"/>
    <property type="molecule type" value="Genomic_DNA"/>
</dbReference>